<accession>A0ABZ0GPY8</accession>
<name>A0ABZ0GPY8_9GAMM</name>
<sequence length="84" mass="9444">MTNPSNILPKNDRRKISLNNQTLWSELNNAQKVAASSLFHYGFELKFIRICPTENFVGLLLNGKPVTIDNEGDINTTPDIDIRG</sequence>
<gene>
    <name evidence="1" type="ORF">RI844_00065</name>
</gene>
<organism evidence="1 2">
    <name type="scientific">Thalassotalea fonticola</name>
    <dbReference type="NCBI Taxonomy" id="3065649"/>
    <lineage>
        <taxon>Bacteria</taxon>
        <taxon>Pseudomonadati</taxon>
        <taxon>Pseudomonadota</taxon>
        <taxon>Gammaproteobacteria</taxon>
        <taxon>Alteromonadales</taxon>
        <taxon>Colwelliaceae</taxon>
        <taxon>Thalassotalea</taxon>
    </lineage>
</organism>
<protein>
    <submittedName>
        <fullName evidence="1">Uncharacterized protein</fullName>
    </submittedName>
</protein>
<evidence type="ECO:0000313" key="1">
    <source>
        <dbReference type="EMBL" id="WOH37673.1"/>
    </source>
</evidence>
<reference evidence="1 2" key="1">
    <citation type="submission" date="2023-09" db="EMBL/GenBank/DDBJ databases">
        <authorList>
            <person name="Qi X."/>
        </authorList>
    </citation>
    <scope>NUCLEOTIDE SEQUENCE [LARGE SCALE GENOMIC DNA]</scope>
    <source>
        <strain evidence="1 2">S1-1</strain>
    </source>
</reference>
<dbReference type="Proteomes" id="UP001301442">
    <property type="component" value="Chromosome"/>
</dbReference>
<proteinExistence type="predicted"/>
<dbReference type="EMBL" id="CP136600">
    <property type="protein sequence ID" value="WOH37673.1"/>
    <property type="molecule type" value="Genomic_DNA"/>
</dbReference>
<evidence type="ECO:0000313" key="2">
    <source>
        <dbReference type="Proteomes" id="UP001301442"/>
    </source>
</evidence>
<keyword evidence="2" id="KW-1185">Reference proteome</keyword>
<dbReference type="RefSeq" id="WP_348396451.1">
    <property type="nucleotide sequence ID" value="NZ_CP136600.1"/>
</dbReference>